<dbReference type="EMBL" id="JACHON010000001">
    <property type="protein sequence ID" value="MBB6511867.1"/>
    <property type="molecule type" value="Genomic_DNA"/>
</dbReference>
<evidence type="ECO:0000313" key="4">
    <source>
        <dbReference type="Proteomes" id="UP000572212"/>
    </source>
</evidence>
<sequence>MDNNITHEINASGTYSREEVEQLNSFLRKRISILIFVVTMIYCLIPSELLLDMPVIIRIPLVLLFAFLITFIFMIILKNRARKQYNNDRLVKLERNFKITCKGITHSSEASHVSIEWDDIAMGFELNKIFIVIYFSNNILMLPKRFFSSKEDELLFKKIVSENIKIKLKRDHVDIDRNV</sequence>
<feature type="transmembrane region" description="Helical" evidence="1">
    <location>
        <begin position="31"/>
        <end position="49"/>
    </location>
</feature>
<name>A0A841RJ17_9BACI</name>
<keyword evidence="1" id="KW-0472">Membrane</keyword>
<dbReference type="AlphaFoldDB" id="A0A841RJ17"/>
<accession>A0A841RJ17</accession>
<reference evidence="3 4" key="1">
    <citation type="submission" date="2020-08" db="EMBL/GenBank/DDBJ databases">
        <title>Genomic Encyclopedia of Type Strains, Phase IV (KMG-IV): sequencing the most valuable type-strain genomes for metagenomic binning, comparative biology and taxonomic classification.</title>
        <authorList>
            <person name="Goeker M."/>
        </authorList>
    </citation>
    <scope>NUCLEOTIDE SEQUENCE [LARGE SCALE GENOMIC DNA]</scope>
    <source>
        <strain evidence="3 4">DSM 11805</strain>
    </source>
</reference>
<dbReference type="InterPro" id="IPR025588">
    <property type="entry name" value="YcxB-like_C"/>
</dbReference>
<keyword evidence="4" id="KW-1185">Reference proteome</keyword>
<organism evidence="3 4">
    <name type="scientific">Gracilibacillus halotolerans</name>
    <dbReference type="NCBI Taxonomy" id="74386"/>
    <lineage>
        <taxon>Bacteria</taxon>
        <taxon>Bacillati</taxon>
        <taxon>Bacillota</taxon>
        <taxon>Bacilli</taxon>
        <taxon>Bacillales</taxon>
        <taxon>Bacillaceae</taxon>
        <taxon>Gracilibacillus</taxon>
    </lineage>
</organism>
<protein>
    <submittedName>
        <fullName evidence="3">Preprotein translocase subunit YajC</fullName>
    </submittedName>
</protein>
<evidence type="ECO:0000313" key="3">
    <source>
        <dbReference type="EMBL" id="MBB6511867.1"/>
    </source>
</evidence>
<comment type="caution">
    <text evidence="3">The sequence shown here is derived from an EMBL/GenBank/DDBJ whole genome shotgun (WGS) entry which is preliminary data.</text>
</comment>
<feature type="transmembrane region" description="Helical" evidence="1">
    <location>
        <begin position="55"/>
        <end position="77"/>
    </location>
</feature>
<keyword evidence="1" id="KW-0812">Transmembrane</keyword>
<dbReference type="RefSeq" id="WP_184244477.1">
    <property type="nucleotide sequence ID" value="NZ_BAAACU010000022.1"/>
</dbReference>
<keyword evidence="1" id="KW-1133">Transmembrane helix</keyword>
<dbReference type="Proteomes" id="UP000572212">
    <property type="component" value="Unassembled WGS sequence"/>
</dbReference>
<gene>
    <name evidence="3" type="ORF">GGQ92_000634</name>
</gene>
<feature type="domain" description="YcxB-like C-terminal" evidence="2">
    <location>
        <begin position="103"/>
        <end position="159"/>
    </location>
</feature>
<evidence type="ECO:0000256" key="1">
    <source>
        <dbReference type="SAM" id="Phobius"/>
    </source>
</evidence>
<proteinExistence type="predicted"/>
<dbReference type="Pfam" id="PF14317">
    <property type="entry name" value="YcxB"/>
    <property type="match status" value="1"/>
</dbReference>
<evidence type="ECO:0000259" key="2">
    <source>
        <dbReference type="Pfam" id="PF14317"/>
    </source>
</evidence>